<dbReference type="InterPro" id="IPR035699">
    <property type="entry name" value="AAA_6"/>
</dbReference>
<evidence type="ECO:0000259" key="16">
    <source>
        <dbReference type="Pfam" id="PF08385"/>
    </source>
</evidence>
<dbReference type="Gene3D" id="3.20.180.20">
    <property type="entry name" value="Dynein heavy chain, N-terminal domain 2"/>
    <property type="match status" value="1"/>
</dbReference>
<dbReference type="InterPro" id="IPR054354">
    <property type="entry name" value="DYNC2H1-like_lid"/>
</dbReference>
<dbReference type="InterPro" id="IPR024743">
    <property type="entry name" value="Dynein_HC_stalk"/>
</dbReference>
<feature type="coiled-coil region" evidence="13">
    <location>
        <begin position="1508"/>
        <end position="1545"/>
    </location>
</feature>
<dbReference type="InterPro" id="IPR041658">
    <property type="entry name" value="AAA_lid_11"/>
</dbReference>
<keyword evidence="4" id="KW-0677">Repeat</keyword>
<dbReference type="Gene3D" id="1.10.287.2620">
    <property type="match status" value="1"/>
</dbReference>
<dbReference type="GO" id="GO:0005874">
    <property type="term" value="C:microtubule"/>
    <property type="evidence" value="ECO:0007669"/>
    <property type="project" value="UniProtKB-KW"/>
</dbReference>
<dbReference type="PANTHER" id="PTHR45703">
    <property type="entry name" value="DYNEIN HEAVY CHAIN"/>
    <property type="match status" value="1"/>
</dbReference>
<evidence type="ECO:0000256" key="8">
    <source>
        <dbReference type="ARBA" id="ARBA00023054"/>
    </source>
</evidence>
<dbReference type="Pfam" id="PF18198">
    <property type="entry name" value="AAA_lid_11"/>
    <property type="match status" value="1"/>
</dbReference>
<organism evidence="26 27">
    <name type="scientific">Giardia muris</name>
    <dbReference type="NCBI Taxonomy" id="5742"/>
    <lineage>
        <taxon>Eukaryota</taxon>
        <taxon>Metamonada</taxon>
        <taxon>Diplomonadida</taxon>
        <taxon>Hexamitidae</taxon>
        <taxon>Giardiinae</taxon>
        <taxon>Giardia</taxon>
    </lineage>
</organism>
<feature type="domain" description="Dynein heavy chain linker" evidence="17">
    <location>
        <begin position="1855"/>
        <end position="2194"/>
    </location>
</feature>
<dbReference type="InterPro" id="IPR042219">
    <property type="entry name" value="AAA_lid_11_sf"/>
</dbReference>
<dbReference type="InterPro" id="IPR024317">
    <property type="entry name" value="Dynein_heavy_chain_D4_dom"/>
</dbReference>
<protein>
    <submittedName>
        <fullName evidence="26">Dynein heavy chain</fullName>
    </submittedName>
</protein>
<dbReference type="FunFam" id="1.10.8.710:FF:000001">
    <property type="entry name" value="Dynein axonemal heavy chain 2"/>
    <property type="match status" value="1"/>
</dbReference>
<dbReference type="Gene3D" id="6.10.140.1060">
    <property type="match status" value="1"/>
</dbReference>
<dbReference type="EMBL" id="VDLU01000004">
    <property type="protein sequence ID" value="TNJ27094.1"/>
    <property type="molecule type" value="Genomic_DNA"/>
</dbReference>
<dbReference type="FunFam" id="1.20.920.20:FF:000001">
    <property type="entry name" value="dynein heavy chain 2, axonemal"/>
    <property type="match status" value="1"/>
</dbReference>
<feature type="region of interest" description="Disordered" evidence="14">
    <location>
        <begin position="749"/>
        <end position="808"/>
    </location>
</feature>
<dbReference type="InterPro" id="IPR013594">
    <property type="entry name" value="Dynein_heavy_tail"/>
</dbReference>
<evidence type="ECO:0000313" key="26">
    <source>
        <dbReference type="EMBL" id="TNJ27094.1"/>
    </source>
</evidence>
<reference evidence="26 27" key="1">
    <citation type="submission" date="2019-05" db="EMBL/GenBank/DDBJ databases">
        <title>The compact genome of Giardia muris reveals important steps in the evolution of intestinal protozoan parasites.</title>
        <authorList>
            <person name="Xu F."/>
            <person name="Jimenez-Gonzalez A."/>
            <person name="Einarsson E."/>
            <person name="Astvaldsson A."/>
            <person name="Peirasmaki D."/>
            <person name="Eckmann L."/>
            <person name="Andersson J.O."/>
            <person name="Svard S.G."/>
            <person name="Jerlstrom-Hultqvist J."/>
        </authorList>
    </citation>
    <scope>NUCLEOTIDE SEQUENCE [LARGE SCALE GENOMIC DNA]</scope>
    <source>
        <strain evidence="26 27">Roberts-Thomson</strain>
    </source>
</reference>
<dbReference type="Pfam" id="PF08393">
    <property type="entry name" value="DHC_N2"/>
    <property type="match status" value="2"/>
</dbReference>
<evidence type="ECO:0000259" key="22">
    <source>
        <dbReference type="Pfam" id="PF17852"/>
    </source>
</evidence>
<accession>A0A4Z1SMZ3</accession>
<feature type="compositionally biased region" description="Basic and acidic residues" evidence="14">
    <location>
        <begin position="4387"/>
        <end position="4398"/>
    </location>
</feature>
<dbReference type="FunFam" id="3.40.50.300:FF:000153">
    <property type="entry name" value="Dynein axonemal heavy chain 1"/>
    <property type="match status" value="1"/>
</dbReference>
<dbReference type="FunFam" id="1.10.8.1220:FF:000001">
    <property type="entry name" value="Dynein axonemal heavy chain 5"/>
    <property type="match status" value="1"/>
</dbReference>
<dbReference type="InterPro" id="IPR027417">
    <property type="entry name" value="P-loop_NTPase"/>
</dbReference>
<dbReference type="GO" id="GO:0051959">
    <property type="term" value="F:dynein light intermediate chain binding"/>
    <property type="evidence" value="ECO:0007669"/>
    <property type="project" value="InterPro"/>
</dbReference>
<evidence type="ECO:0000256" key="4">
    <source>
        <dbReference type="ARBA" id="ARBA00022737"/>
    </source>
</evidence>
<dbReference type="Pfam" id="PF03028">
    <property type="entry name" value="Dynein_heavy"/>
    <property type="match status" value="1"/>
</dbReference>
<evidence type="ECO:0000259" key="19">
    <source>
        <dbReference type="Pfam" id="PF12777"/>
    </source>
</evidence>
<dbReference type="PANTHER" id="PTHR45703:SF32">
    <property type="entry name" value="DYNEINS HEAVY CHAIN"/>
    <property type="match status" value="1"/>
</dbReference>
<evidence type="ECO:0000256" key="3">
    <source>
        <dbReference type="ARBA" id="ARBA00022701"/>
    </source>
</evidence>
<evidence type="ECO:0000259" key="21">
    <source>
        <dbReference type="Pfam" id="PF12781"/>
    </source>
</evidence>
<dbReference type="Proteomes" id="UP000315496">
    <property type="component" value="Chromosome 4"/>
</dbReference>
<keyword evidence="6" id="KW-0067">ATP-binding</keyword>
<keyword evidence="27" id="KW-1185">Reference proteome</keyword>
<feature type="region of interest" description="Disordered" evidence="14">
    <location>
        <begin position="5155"/>
        <end position="5190"/>
    </location>
</feature>
<dbReference type="Gene3D" id="1.20.920.30">
    <property type="match status" value="1"/>
</dbReference>
<dbReference type="Pfam" id="PF22597">
    <property type="entry name" value="DYN_lid"/>
    <property type="match status" value="1"/>
</dbReference>
<evidence type="ECO:0000259" key="18">
    <source>
        <dbReference type="Pfam" id="PF12774"/>
    </source>
</evidence>
<dbReference type="Gene3D" id="1.20.140.100">
    <property type="entry name" value="Dynein heavy chain, N-terminal domain 2"/>
    <property type="match status" value="1"/>
</dbReference>
<dbReference type="InterPro" id="IPR035706">
    <property type="entry name" value="AAA_9"/>
</dbReference>
<dbReference type="Gene3D" id="1.10.472.130">
    <property type="match status" value="1"/>
</dbReference>
<comment type="caution">
    <text evidence="26">The sequence shown here is derived from an EMBL/GenBank/DDBJ whole genome shotgun (WGS) entry which is preliminary data.</text>
</comment>
<feature type="domain" description="Dynein 2 heavy chain 1 cytoplasmic ATPase lid" evidence="25">
    <location>
        <begin position="3471"/>
        <end position="3551"/>
    </location>
</feature>
<dbReference type="InterPro" id="IPR041228">
    <property type="entry name" value="Dynein_C"/>
</dbReference>
<dbReference type="FunFam" id="1.20.920.30:FF:000002">
    <property type="entry name" value="Dynein axonemal heavy chain 3"/>
    <property type="match status" value="1"/>
</dbReference>
<evidence type="ECO:0000256" key="6">
    <source>
        <dbReference type="ARBA" id="ARBA00022840"/>
    </source>
</evidence>
<dbReference type="Pfam" id="PF12780">
    <property type="entry name" value="AAA_8"/>
    <property type="match status" value="1"/>
</dbReference>
<evidence type="ECO:0000259" key="17">
    <source>
        <dbReference type="Pfam" id="PF08393"/>
    </source>
</evidence>
<evidence type="ECO:0000256" key="2">
    <source>
        <dbReference type="ARBA" id="ARBA00022490"/>
    </source>
</evidence>
<feature type="coiled-coil region" evidence="13">
    <location>
        <begin position="3958"/>
        <end position="4048"/>
    </location>
</feature>
<evidence type="ECO:0000256" key="5">
    <source>
        <dbReference type="ARBA" id="ARBA00022741"/>
    </source>
</evidence>
<dbReference type="InterPro" id="IPR041466">
    <property type="entry name" value="Dynein_AAA5_ext"/>
</dbReference>
<dbReference type="InterPro" id="IPR043157">
    <property type="entry name" value="Dynein_AAA1S"/>
</dbReference>
<feature type="domain" description="Dynein heavy chain C-terminal" evidence="24">
    <location>
        <begin position="5185"/>
        <end position="5476"/>
    </location>
</feature>
<gene>
    <name evidence="26" type="ORF">GMRT_12826</name>
</gene>
<dbReference type="GO" id="GO:0005524">
    <property type="term" value="F:ATP binding"/>
    <property type="evidence" value="ECO:0007669"/>
    <property type="project" value="UniProtKB-KW"/>
</dbReference>
<evidence type="ECO:0000259" key="23">
    <source>
        <dbReference type="Pfam" id="PF18198"/>
    </source>
</evidence>
<dbReference type="InterPro" id="IPR026983">
    <property type="entry name" value="DHC"/>
</dbReference>
<dbReference type="Gene3D" id="1.10.8.710">
    <property type="match status" value="1"/>
</dbReference>
<evidence type="ECO:0000259" key="25">
    <source>
        <dbReference type="Pfam" id="PF22597"/>
    </source>
</evidence>
<dbReference type="Gene3D" id="3.40.50.300">
    <property type="entry name" value="P-loop containing nucleotide triphosphate hydrolases"/>
    <property type="match status" value="5"/>
</dbReference>
<evidence type="ECO:0000256" key="10">
    <source>
        <dbReference type="ARBA" id="ARBA00023175"/>
    </source>
</evidence>
<feature type="domain" description="Dynein heavy chain coiled coil stalk" evidence="19">
    <location>
        <begin position="3953"/>
        <end position="4281"/>
    </location>
</feature>
<dbReference type="GO" id="GO:0045505">
    <property type="term" value="F:dynein intermediate chain binding"/>
    <property type="evidence" value="ECO:0007669"/>
    <property type="project" value="InterPro"/>
</dbReference>
<feature type="region of interest" description="Disordered" evidence="14">
    <location>
        <begin position="4377"/>
        <end position="4398"/>
    </location>
</feature>
<evidence type="ECO:0000256" key="14">
    <source>
        <dbReference type="SAM" id="MobiDB-lite"/>
    </source>
</evidence>
<feature type="region of interest" description="Disordered" evidence="14">
    <location>
        <begin position="3865"/>
        <end position="3887"/>
    </location>
</feature>
<evidence type="ECO:0000256" key="7">
    <source>
        <dbReference type="ARBA" id="ARBA00023017"/>
    </source>
</evidence>
<keyword evidence="2" id="KW-0963">Cytoplasm</keyword>
<dbReference type="FunFam" id="3.40.50.300:FF:000044">
    <property type="entry name" value="Dynein heavy chain 5, axonemal"/>
    <property type="match status" value="1"/>
</dbReference>
<dbReference type="GO" id="GO:0008569">
    <property type="term" value="F:minus-end-directed microtubule motor activity"/>
    <property type="evidence" value="ECO:0007669"/>
    <property type="project" value="InterPro"/>
</dbReference>
<dbReference type="FunFam" id="3.40.50.300:FF:002141">
    <property type="entry name" value="Dynein heavy chain"/>
    <property type="match status" value="1"/>
</dbReference>
<name>A0A4Z1SMZ3_GIAMU</name>
<keyword evidence="11" id="KW-0206">Cytoskeleton</keyword>
<keyword evidence="5" id="KW-0547">Nucleotide-binding</keyword>
<dbReference type="GO" id="GO:0005930">
    <property type="term" value="C:axoneme"/>
    <property type="evidence" value="ECO:0007669"/>
    <property type="project" value="UniProtKB-SubCell"/>
</dbReference>
<keyword evidence="3" id="KW-0493">Microtubule</keyword>
<feature type="domain" description="Dynein heavy chain hydrolytic ATP-binding dynein motor region" evidence="18">
    <location>
        <begin position="2430"/>
        <end position="2756"/>
    </location>
</feature>
<dbReference type="FunFam" id="3.10.490.20:FF:000009">
    <property type="entry name" value="Dynein heavy chain 4"/>
    <property type="match status" value="1"/>
</dbReference>
<dbReference type="Pfam" id="PF12774">
    <property type="entry name" value="AAA_6"/>
    <property type="match status" value="1"/>
</dbReference>
<dbReference type="Pfam" id="PF08385">
    <property type="entry name" value="DHC_N1"/>
    <property type="match status" value="3"/>
</dbReference>
<dbReference type="InterPro" id="IPR042222">
    <property type="entry name" value="Dynein_2_N"/>
</dbReference>
<dbReference type="Gene3D" id="1.20.1270.280">
    <property type="match status" value="1"/>
</dbReference>
<evidence type="ECO:0000256" key="1">
    <source>
        <dbReference type="ARBA" id="ARBA00004430"/>
    </source>
</evidence>
<feature type="domain" description="Dynein heavy chain tail" evidence="16">
    <location>
        <begin position="511"/>
        <end position="750"/>
    </location>
</feature>
<feature type="domain" description="Dynein heavy chain ATP-binding dynein motor region" evidence="21">
    <location>
        <begin position="4314"/>
        <end position="4574"/>
    </location>
</feature>
<feature type="coiled-coil region" evidence="13">
    <location>
        <begin position="4164"/>
        <end position="4229"/>
    </location>
</feature>
<evidence type="ECO:0000256" key="13">
    <source>
        <dbReference type="SAM" id="Coils"/>
    </source>
</evidence>
<dbReference type="Pfam" id="PF17852">
    <property type="entry name" value="Dynein_AAA_lid"/>
    <property type="match status" value="1"/>
</dbReference>
<evidence type="ECO:0000259" key="24">
    <source>
        <dbReference type="Pfam" id="PF18199"/>
    </source>
</evidence>
<dbReference type="InterPro" id="IPR013602">
    <property type="entry name" value="Dynein_heavy_linker"/>
</dbReference>
<dbReference type="OrthoDB" id="10251809at2759"/>
<proteinExistence type="predicted"/>
<keyword evidence="10" id="KW-0505">Motor protein</keyword>
<comment type="subcellular location">
    <subcellularLocation>
        <location evidence="1">Cytoplasm</location>
        <location evidence="1">Cytoskeleton</location>
        <location evidence="1">Cilium axoneme</location>
    </subcellularLocation>
</comment>
<dbReference type="Gene3D" id="1.20.58.1120">
    <property type="match status" value="1"/>
</dbReference>
<feature type="domain" description="Dynein heavy chain AAA 5 extension" evidence="22">
    <location>
        <begin position="3087"/>
        <end position="3203"/>
    </location>
</feature>
<feature type="domain" description="Dynein heavy chain tail" evidence="16">
    <location>
        <begin position="191"/>
        <end position="427"/>
    </location>
</feature>
<feature type="domain" description="Dynein heavy chain region D6 P-loop" evidence="15">
    <location>
        <begin position="4822"/>
        <end position="4935"/>
    </location>
</feature>
<dbReference type="InterPro" id="IPR043160">
    <property type="entry name" value="Dynein_C_barrel"/>
</dbReference>
<dbReference type="FunFam" id="3.40.50.300:FF:000049">
    <property type="entry name" value="Dynein, axonemal, heavy chain 5"/>
    <property type="match status" value="1"/>
</dbReference>
<evidence type="ECO:0000256" key="11">
    <source>
        <dbReference type="ARBA" id="ARBA00023212"/>
    </source>
</evidence>
<dbReference type="Gene3D" id="3.10.490.20">
    <property type="match status" value="1"/>
</dbReference>
<feature type="compositionally biased region" description="Polar residues" evidence="14">
    <location>
        <begin position="3867"/>
        <end position="3886"/>
    </location>
</feature>
<sequence>MSHLDPGRQTAYPLEEFAGFVSDVVRTTGGYRIELEDILSQEATLTGFFAPTDPAQLSLYIWVGRKTRKVEVANTLPVVGADIANIFFFIRLVPLEGDFSDWRKNTQTGALSPNVIESLLQVMNTVYTPWICSQSSWPASVRDEFLSQVERYMASLTEAAYLTRGRTVLYVPTFEALDPETAFRNKELIPRLESLVVHWTRQIKELLSGVHMLKAAEPTQVYVEEDPMAARPQTNTARKHNWSVNTCATQYTPFPRLQDPLDELAYWKARALDLSAAIAQLESKSLFNITQTLKYAHSQYASAFDELTFEIQQKTAESQANLAFLGRIEGTCKALKASAAAPDVLGHLLLLVCQIKQISTRSPYYSRVANLSGLLRCVTSLLINTAAGLASLYDIFVGDALRSITVLTECEQLALAWVKLYKQVCDDTPEHAALIQEITAAAASAREAEEQMGGAPAQMNSGQEQSGDGESTEDDEDYLNMSRLDDIPAQYHSSIYCMLLVRENPKEPFLPWHYDSSIISAAEAFAQRCSDLREICRDRLQFARADTLIAARDGFLKVHKALIEQAASQDKFSAGTSKKSVVELPGDIVIHLEDLENIKKSPYPNMNTAATADLASGEYLLPKCEGALGQLIRKSLREIQRTFYRHLSALSCVSYNHLDLKSNPWHESIATYRQGIKSLTSFTENIMSTGFAQSAHSVSETCAILGAFNHLASRPAFYRSVEKRTLDTIRLFIERVNNVKSQFEQARTSLQASRGAPKPRAKLAAKSVLKSTGNAAPSPARPKQGKTEDMTPLQPEPERPKQSAGQATSHADLLTQCSFLPRNSTTVINVRRLLHALDQDWDAIANWFTPGARQTVSEIIGREKRAAQASSQGIVQTENRHLTEALARYTRDEREAIELYARTKALFEIFLERSFREWVASVRTINFEEELDTAIMSLVPVSQAVRDSLNLDTALNALDNSTTKAAEETTNTILLLNRVSVQYPQSVKACLEDVMYWTRLGYDVPENIRQLYARRTSLHQKRELVSLCAVEVNRVVDNLSSDEILLFRSRLSELSNFLMAAWSEIGWNSRGLLQFIMKARKLATEAFALTCLFHEKRKVIEDCIRSFSMIVLINCKLNVTAAPTTPAPGEEGRGNHGESAGPMQLADFVNFQRQTKETAIQRFFDTLNLAEDSLVSCYNIFRKDGPAVQAEWVRFVDQVETRIEGALMGLFVQSFEELAFVMTGRRSRPLDMAAYKPEAIPIFKLFLALQRQPTITPSVDSLNSATVAILRACISDIVVRAERFYISLSAKEAKLREMRIAEAERIFQEKIDQREREGLQTTPAEIEVLRSEITEWETLGMPDYHVKPSYAETFQFALQMLDRPAGSVTTYNPNEWTDPARALNVDSLGYAIAWIRFSLDSVCSQAANYVGNFNRYSELWTEDIRDYELRHGLLAQPLTAYEETIKSFQGLEGDIQQEDSHVHLSIILLDCSGLKAELARKSSEFQTHLIDVLQEKAFSELQLVTNDLNEMILLLDRESRDLDELQRQITHLENARQLLDSVNERCQPIGQKFKLLMSLEANISPEKLAILNGLTDLISRAKQAVESAQLQIAVERTKFRDRVTRDQANLTQACIDLKALIQNEGPYSPNVVTRPLEGVALTSEDIQQAERILHQFDCKYDDLIALKEQVEHGLRIFQTEFKDSKELVAIQSLIKQLRSIWSVASAWGAYYARVKRTQMRDIETDELENEIKRNQIAVRKLPNDVKAFPVSKTLASQLEEYRPIPAVVVDLKNTAMRPRHWAQISEITGVYLLIPAGNPNVLGPASGGDPLGEAVLENEEAGADKDEAGDKDDSAQVEANLLATPKETYDKVVLDPDSLHFTLHFIVSSGLVVHAEAIAAISSGATQELFIEESMRDIVAKWQTIELNVATYQSKSYGSSDRARPTYYILKGLEDLFASLEEHSLSISTMKGSKYARAFEQELDTWDTILSQVSDAVEVILASQRAWMYLETIFAASDDIRKQLPAESQLFDEANELWKKSMSRVAREKRALQCLDIIELLQSNVGSKINLRKSSAVVKAMLEIAQMLDQVQKRLEDYLERKRVAFPRFYFLSNDELLEILAQSKNPLAVQPHIRKCFDAMKSLEVIDKAGTNISRFSDMSQLKPNTVVIASGMRGDCGELVPLLKNIICTGVPVEVWLGQVEECMRATLKDMAPRCLLDMVSGKLPLEILLGKWPGQLTIASNQVRWTQHVTHALSSGSKYLEKTKLDAPAQPRTEDVSLENPDEEEQEQRETEELDEEAARVQQLMQTPGFRDCLDTVRRNLKNARKRSMIFLNRLTEIVRKQKSEFVIPQAAPYPCNFQGALIQNKVRSHITLEVHNRDIIEELYHAKVYNEQCFEWFSQLKYYLEMASPDVDMPGVGKKKRKDEKEPKEDLPMTIIIRQTTSVLAYQYEYLANTGRLVCTPLTDRCYVTLTSALQLRKGGAPQGPAGTGKTETTKDLAKAISIQCLIFNCSEGLDYKSLGRMFSGLCQTGAWSCFDEFNRLYVDVLSVVAQQVGTILAAISRNANRFVFEGREISLKRTCGVFITMNPGYAGRSELPDNLKALFRPISMCVPDMKLICEIMIMSEGFSTARSLGMKATTLFRLSNLQLSKQGHYDFGLRAMKAVLLTAGMLKRNHPEYAEDMIMMRSLKYSTEPKLVRQDTLLFTGLISDLFPGVELPDVSYGLVEAGVDVEMAVRNLTITQLQRDKIFQLLETQDSRHGVMVIGGSGSGKTVCYEVLAAARSRAKRAYADYQAAMESNAKFALRNPYCIMIKHAIEAGELPTRAMSPYTFLLQKLYKDRATDKHLLDTVYLARCIAYMREVYTFDNATNSFTLSPPKEDSSGNVPVEPPYDETIQTPYDDAYDVVIDYINPKALNINQLYGAFDMATQEWVDGVISNVIRTNSALGNNPKNKTFYTTLFDGPVDTLWIESLNSVLDDSKILTLVNGERISFPRAVTFLFEAKDLSQASPATVSRAGMIYCDFADIEWQWLYSNSIDRLYRLMTRTQLVNERYGTFSAALEKALAKVRETEGESTNYKDLARRDVPMEVNQLIIDALEGYGRKLFNKLFEAIGQKLLTQSIPCPTHSIMRTFFNLFESLAQPHNGVWVDIFDDDGMVPRIIEMYIVFAAIWAFGGALDTDGRQHFDMLVREVEGALPAADTVWEYKVDPSRKSWVHWNEVLPRGWRPNPSIPLYSTLVPTVDTFRTEYVLKTAILHAAIETLEARNVHRVGVANTYTTSYGIMLYGVSGTGKTSILKNIVIPALEQGVLTNSAYEHYSTLQVAGEGATQLERLFVCDSIGKYNTVSLGLSAQTSPQRLQTVIESRLQPRSTTSLGPVGGKRLLTFLDDYNLPQQDAFGSQPPLELIRQLMSRGNIYRQKKDKYYLSTIVDVDILPAMAVPGGGRNPICERNLALFSIFGIDSPSESVLKSIFQTLLTVHFSQGFDDQVRQLIGPLVASGIEMYNQVSTSLLPTPVKPQYIFNLRDLSKFFLSIMKADPQQQTNQESIIRLWAHESLRVYYDRLIEADRQWFVDLIAAKLGSHFNTTINRVFVDKQPPLFVDFLETKWVTTIPNGQEPDTEVGVFQEITSKETLKSFMEDRLREYNNSGSATMNLVLFGDAIDHCCRIARILSSPSGHALLIGSGGSGRSSLTRLAAFLQRQTVFTIDMAKNYGVPQFREDMKKLFMATGVDNQAICFLLTDQQIPDEAFLEDINSILSSGEIPGLFSQDELSQIRDALSPVCKQFGLAETMDNCYQMLLRRSKINLHIVLAFSPSGEVFRRRLRMFPSLVGSCTLDLFGDWPVSALEEVALHFLSEFKELTDFETMPRTLEIDEEGNIVNPEVSLTTSSGPRETTGPPSSSEAVRLSLRQKLAKAFVMVHDVSHKTALEMEMASRRKVYVTPAGYLMLVRLYRDILLGQRRRITSDIDKLKGGINKLMETRRTVEEMRKELETTKVVVLESQENCENLLANIAVQQREIDEKQRLITIDSEKLMKEQEVLMGQMKEAQRDLDEATPALEAAQRALEALDSKDIYEIRSFTQPPDLVKLVLAGVMTLLNRDTDYKSAKVVMGEGQFLEKLINYDVNNIPESMLKKVKRYYMDKNYTVDAIGRVSVAGKSLCLWVRAVYEYACVFKVVKPKQDALEDAKNRLAEKQAALKAAQDELARIAAAVEKLKSEHAQAVAERDRLRGLAEELALKLSRAEKLISGLAGEKERWTNKICSLTFDLSSLPGDCLTAAAFISYAGSLTGKFRSSVVSEWVNAVNMWEIPCTPSEKYSVAEFLAGQALIYQWSLLGLPKDNFSAENGILITTSNRTPLIIDPQRQATRWIKRLFIEAPQYSQTNVICTDEDQPEEGGLNVDLATKPKERPKTDNPDERLKVINAKDADAIKQIEMCIQYGTPVLVEDVGEQIDPSLDVIIRKEFIKRQGRKLIRIRDKEIEWNDNFRIFVSTRLPNPSYTPEVYARTCIINFTIIKEGLTDQLLGAVVSKERPDLEESKNKLVLNTASMRVKLQFLEDEILRLLATSSGSLLDDEELIATLETSKVTSADITKQLEVSAVTERKIDMARRAYQPVSERASLLYFVLEDLGAVDSMYQFSLDAYMKLFLASVDSSQKHDDVSTRIRLLNDYHTYSVYKYCCRGLFTRHKVLLSLHMCAKILESNNRLNLEEYAFLLKGGQIFDKSQQPSNPDPTWISDVMWDSLCVLDRLPAFANLVPSIEQRLKDWYSSYYVHDTPEKAPLIGDWDTSLNDLERMLILRCFRPDRLLNAIYSFVAANIGPQYISPPPFDLNLALLDSSATVPLLFILSQGADPTSQLIAFARSCGRGDRLDQISLGQGQQEIAVNAVRRAMKDGRWILLANVHLTPSFFPVLEQLVEELQQVSPHKEFRLWISSDPSNAFPIGVLQTCIKITTEAPSGVRANLQQLYTYVDKQILERLQVRDNIRDAPTEDHRDDLFSLTPDEKDDAYRKLLFGISFFHTQLVERKKFGSLGYNIQYQFSQSDYETAVELLSMYLQLYDSIPWSALKYLIAEITYGGRVIDDLDRRVLNTYIDHILCPAAVRREGYQLAPPLTEYLIPPRGSLQEYRAYVETLPQVDSAAVFGQHSNSEVSSRKSEALLLVETLLNIQPADLGAETTDDRKKKEQKKKKDDEDDDDGEKKDATSGSALSAKDERIIKLAQDIIHSLPAPLTNLPPPITDINDQTAPLKAVLLQEAERHMKLRDTISSDLLNLQKGIRGLAIMSTYLDGIMADLQLGRVPASWGAFYKSTKSLAPWSRDFTQRIGQLQRWTNAGSLKSYWLGGLSLPTAFLTALQQQASRKMAMAIDQLEWGFHVTRYLDPQRDIDDKSVPAFGDGFYAHDCYLEGANWDLDTGYLKEPRLMDLYVPLPVIRFKPQEAKKKPAKFQQVFYECPCYYYPIRTGSREQPSFVINIWLHSGYDKPAKWVKRGAAILLNLGD</sequence>
<feature type="region of interest" description="Disordered" evidence="14">
    <location>
        <begin position="2243"/>
        <end position="2275"/>
    </location>
</feature>
<dbReference type="Pfam" id="PF12777">
    <property type="entry name" value="MT"/>
    <property type="match status" value="1"/>
</dbReference>
<keyword evidence="7" id="KW-0243">Dynein</keyword>
<feature type="domain" description="Dynein heavy chain AAA lid" evidence="23">
    <location>
        <begin position="4991"/>
        <end position="5130"/>
    </location>
</feature>
<dbReference type="VEuPathDB" id="GiardiaDB:GMRT_12826"/>
<feature type="domain" description="Dynein heavy chain AAA module D4" evidence="20">
    <location>
        <begin position="3636"/>
        <end position="3939"/>
    </location>
</feature>
<feature type="domain" description="Dynein heavy chain tail" evidence="16">
    <location>
        <begin position="889"/>
        <end position="1075"/>
    </location>
</feature>
<dbReference type="Gene3D" id="1.10.8.720">
    <property type="entry name" value="Region D6 of dynein motor"/>
    <property type="match status" value="1"/>
</dbReference>
<feature type="compositionally biased region" description="Basic and acidic residues" evidence="14">
    <location>
        <begin position="5160"/>
        <end position="5173"/>
    </location>
</feature>
<feature type="domain" description="Dynein heavy chain linker" evidence="17">
    <location>
        <begin position="1689"/>
        <end position="1789"/>
    </location>
</feature>
<dbReference type="GO" id="GO:0030286">
    <property type="term" value="C:dynein complex"/>
    <property type="evidence" value="ECO:0007669"/>
    <property type="project" value="UniProtKB-KW"/>
</dbReference>
<dbReference type="Gene3D" id="1.10.8.1220">
    <property type="match status" value="1"/>
</dbReference>
<dbReference type="Pfam" id="PF18199">
    <property type="entry name" value="Dynein_C"/>
    <property type="match status" value="1"/>
</dbReference>
<keyword evidence="12" id="KW-0966">Cell projection</keyword>
<dbReference type="Pfam" id="PF12775">
    <property type="entry name" value="AAA_7"/>
    <property type="match status" value="1"/>
</dbReference>
<dbReference type="Pfam" id="PF12781">
    <property type="entry name" value="AAA_9"/>
    <property type="match status" value="1"/>
</dbReference>
<evidence type="ECO:0000256" key="9">
    <source>
        <dbReference type="ARBA" id="ARBA00023069"/>
    </source>
</evidence>
<feature type="region of interest" description="Disordered" evidence="14">
    <location>
        <begin position="446"/>
        <end position="475"/>
    </location>
</feature>
<evidence type="ECO:0000259" key="15">
    <source>
        <dbReference type="Pfam" id="PF03028"/>
    </source>
</evidence>
<evidence type="ECO:0000259" key="20">
    <source>
        <dbReference type="Pfam" id="PF12780"/>
    </source>
</evidence>
<dbReference type="InterPro" id="IPR004273">
    <property type="entry name" value="Dynein_heavy_D6_P-loop"/>
</dbReference>
<dbReference type="SUPFAM" id="SSF52540">
    <property type="entry name" value="P-loop containing nucleoside triphosphate hydrolases"/>
    <property type="match status" value="4"/>
</dbReference>
<keyword evidence="8 13" id="KW-0175">Coiled coil</keyword>
<dbReference type="InterPro" id="IPR042228">
    <property type="entry name" value="Dynein_linker_3"/>
</dbReference>
<dbReference type="Gene3D" id="1.20.920.20">
    <property type="match status" value="1"/>
</dbReference>
<dbReference type="GO" id="GO:0007018">
    <property type="term" value="P:microtubule-based movement"/>
    <property type="evidence" value="ECO:0007669"/>
    <property type="project" value="InterPro"/>
</dbReference>
<evidence type="ECO:0000256" key="12">
    <source>
        <dbReference type="ARBA" id="ARBA00023273"/>
    </source>
</evidence>
<evidence type="ECO:0000313" key="27">
    <source>
        <dbReference type="Proteomes" id="UP000315496"/>
    </source>
</evidence>
<feature type="compositionally biased region" description="Acidic residues" evidence="14">
    <location>
        <begin position="2259"/>
        <end position="2275"/>
    </location>
</feature>
<keyword evidence="9" id="KW-0969">Cilium</keyword>